<dbReference type="InterPro" id="IPR029044">
    <property type="entry name" value="Nucleotide-diphossugar_trans"/>
</dbReference>
<dbReference type="Gene3D" id="3.90.550.10">
    <property type="entry name" value="Spore Coat Polysaccharide Biosynthesis Protein SpsA, Chain A"/>
    <property type="match status" value="1"/>
</dbReference>
<evidence type="ECO:0000256" key="7">
    <source>
        <dbReference type="ARBA" id="ARBA00023180"/>
    </source>
</evidence>
<dbReference type="PANTHER" id="PTHR12270">
    <property type="entry name" value="GLYCOSYLTRANSFERASE-RELATED"/>
    <property type="match status" value="1"/>
</dbReference>
<name>A0A8R1UBI4_PRIPA</name>
<evidence type="ECO:0000256" key="5">
    <source>
        <dbReference type="ARBA" id="ARBA00023034"/>
    </source>
</evidence>
<keyword evidence="4" id="KW-1133">Transmembrane helix</keyword>
<evidence type="ECO:0008006" key="10">
    <source>
        <dbReference type="Google" id="ProtNLM"/>
    </source>
</evidence>
<accession>A0A8R1UBI4</accession>
<evidence type="ECO:0000256" key="4">
    <source>
        <dbReference type="ARBA" id="ARBA00022989"/>
    </source>
</evidence>
<evidence type="ECO:0000256" key="1">
    <source>
        <dbReference type="ARBA" id="ARBA00004323"/>
    </source>
</evidence>
<dbReference type="InterPro" id="IPR002495">
    <property type="entry name" value="Glyco_trans_8"/>
</dbReference>
<evidence type="ECO:0000313" key="9">
    <source>
        <dbReference type="Proteomes" id="UP000005239"/>
    </source>
</evidence>
<comment type="subcellular location">
    <subcellularLocation>
        <location evidence="1">Golgi apparatus membrane</location>
        <topology evidence="1">Single-pass type II membrane protein</topology>
    </subcellularLocation>
</comment>
<keyword evidence="5" id="KW-0333">Golgi apparatus</keyword>
<dbReference type="PANTHER" id="PTHR12270:SF25">
    <property type="entry name" value="GLYCOSYLTRANSFERASE-LIKE PROTEIN LARGE"/>
    <property type="match status" value="1"/>
</dbReference>
<dbReference type="GO" id="GO:0005794">
    <property type="term" value="C:Golgi apparatus"/>
    <property type="evidence" value="ECO:0000318"/>
    <property type="project" value="GO_Central"/>
</dbReference>
<organism evidence="8 9">
    <name type="scientific">Pristionchus pacificus</name>
    <name type="common">Parasitic nematode worm</name>
    <dbReference type="NCBI Taxonomy" id="54126"/>
    <lineage>
        <taxon>Eukaryota</taxon>
        <taxon>Metazoa</taxon>
        <taxon>Ecdysozoa</taxon>
        <taxon>Nematoda</taxon>
        <taxon>Chromadorea</taxon>
        <taxon>Rhabditida</taxon>
        <taxon>Rhabditina</taxon>
        <taxon>Diplogasteromorpha</taxon>
        <taxon>Diplogasteroidea</taxon>
        <taxon>Neodiplogasteridae</taxon>
        <taxon>Pristionchus</taxon>
    </lineage>
</organism>
<dbReference type="Proteomes" id="UP000005239">
    <property type="component" value="Unassembled WGS sequence"/>
</dbReference>
<keyword evidence="7" id="KW-0325">Glycoprotein</keyword>
<dbReference type="EnsemblMetazoa" id="PPA10884.1">
    <property type="protein sequence ID" value="PPA10884.1"/>
    <property type="gene ID" value="WBGene00100438"/>
</dbReference>
<protein>
    <recommendedName>
        <fullName evidence="10">Glycosyltransferase</fullName>
    </recommendedName>
</protein>
<dbReference type="Pfam" id="PF01501">
    <property type="entry name" value="Glyco_transf_8"/>
    <property type="match status" value="1"/>
</dbReference>
<keyword evidence="9" id="KW-1185">Reference proteome</keyword>
<keyword evidence="6" id="KW-0472">Membrane</keyword>
<dbReference type="GO" id="GO:0035269">
    <property type="term" value="P:protein O-linked glycosylation via mannose"/>
    <property type="evidence" value="ECO:0000318"/>
    <property type="project" value="GO_Central"/>
</dbReference>
<evidence type="ECO:0000256" key="2">
    <source>
        <dbReference type="ARBA" id="ARBA00022692"/>
    </source>
</evidence>
<evidence type="ECO:0000256" key="6">
    <source>
        <dbReference type="ARBA" id="ARBA00023136"/>
    </source>
</evidence>
<gene>
    <name evidence="8" type="primary">WBGene00100438</name>
</gene>
<dbReference type="SUPFAM" id="SSF53448">
    <property type="entry name" value="Nucleotide-diphospho-sugar transferases"/>
    <property type="match status" value="1"/>
</dbReference>
<dbReference type="AlphaFoldDB" id="A0A8R1UBI4"/>
<dbReference type="InterPro" id="IPR051292">
    <property type="entry name" value="Xyl/GlcA_transferase"/>
</dbReference>
<dbReference type="GO" id="GO:0015020">
    <property type="term" value="F:glucuronosyltransferase activity"/>
    <property type="evidence" value="ECO:0000318"/>
    <property type="project" value="GO_Central"/>
</dbReference>
<evidence type="ECO:0000256" key="3">
    <source>
        <dbReference type="ARBA" id="ARBA00022968"/>
    </source>
</evidence>
<keyword evidence="2" id="KW-0812">Transmembrane</keyword>
<dbReference type="GO" id="GO:0042285">
    <property type="term" value="F:xylosyltransferase activity"/>
    <property type="evidence" value="ECO:0000318"/>
    <property type="project" value="GO_Central"/>
</dbReference>
<sequence>MHPDILTNTLEFHRKDKSIFIIIDFHSQVHYNLSVQNLLAERIFQRTDRGGEKIIHLTTIHLGSEYAGRLEMVIKSIFLFHGGIIHFHVISDASAMETLSMMFQTWRIKRLRWSLYVLDRTHERVDFIPTPHRAGNIGFIRLFVHDILPLYVEKVILLDNDVILLDDIAVMHGIFKEMEKQGAFFGASPNMYSRRGIRAKLPNKDGGPNVGVVMLDLKRMRETNWDDLWMNETLWNVHEFGPPTASEQDIFTSLEYHHPSWGFRLPCEYNYQLEENTDISFCPTGLRNDGVKLPHWTGRQKWSLNDKRAKYFTRIYQCIEMIDWEEINGVDADLNMAPARTLLYMKEGEKPKPRAVTLSSSVKFNESFAVIDRVKEWPGAVDLIVIGTDRERMQMRDFISKNEKTIGARISIHFVHKRSNLSVELFDIYIHKLGADISRTAQVLLTFDLNLMKIDEQTYDNLVTTNSKLFTIIQNEIKQEIGLKTSKKNIQRFIAERKSLHEFVEFLKLKIGKVTVTVPSHHSLDMHYKMREEPSMEFCRMELMRRNALIKTF</sequence>
<reference evidence="8" key="2">
    <citation type="submission" date="2022-06" db="UniProtKB">
        <authorList>
            <consortium name="EnsemblMetazoa"/>
        </authorList>
    </citation>
    <scope>IDENTIFICATION</scope>
    <source>
        <strain evidence="8">PS312</strain>
    </source>
</reference>
<keyword evidence="3" id="KW-0735">Signal-anchor</keyword>
<dbReference type="GO" id="GO:0000139">
    <property type="term" value="C:Golgi membrane"/>
    <property type="evidence" value="ECO:0007669"/>
    <property type="project" value="UniProtKB-SubCell"/>
</dbReference>
<reference evidence="9" key="1">
    <citation type="journal article" date="2008" name="Nat. Genet.">
        <title>The Pristionchus pacificus genome provides a unique perspective on nematode lifestyle and parasitism.</title>
        <authorList>
            <person name="Dieterich C."/>
            <person name="Clifton S.W."/>
            <person name="Schuster L.N."/>
            <person name="Chinwalla A."/>
            <person name="Delehaunty K."/>
            <person name="Dinkelacker I."/>
            <person name="Fulton L."/>
            <person name="Fulton R."/>
            <person name="Godfrey J."/>
            <person name="Minx P."/>
            <person name="Mitreva M."/>
            <person name="Roeseler W."/>
            <person name="Tian H."/>
            <person name="Witte H."/>
            <person name="Yang S.P."/>
            <person name="Wilson R.K."/>
            <person name="Sommer R.J."/>
        </authorList>
    </citation>
    <scope>NUCLEOTIDE SEQUENCE [LARGE SCALE GENOMIC DNA]</scope>
    <source>
        <strain evidence="9">PS312</strain>
    </source>
</reference>
<evidence type="ECO:0000313" key="8">
    <source>
        <dbReference type="EnsemblMetazoa" id="PPA10884.1"/>
    </source>
</evidence>
<proteinExistence type="predicted"/>